<protein>
    <recommendedName>
        <fullName evidence="5">Probable membrane transporter protein</fullName>
    </recommendedName>
</protein>
<comment type="caution">
    <text evidence="6">The sequence shown here is derived from an EMBL/GenBank/DDBJ whole genome shotgun (WGS) entry which is preliminary data.</text>
</comment>
<dbReference type="PANTHER" id="PTHR43483">
    <property type="entry name" value="MEMBRANE TRANSPORTER PROTEIN HI_0806-RELATED"/>
    <property type="match status" value="1"/>
</dbReference>
<proteinExistence type="inferred from homology"/>
<feature type="transmembrane region" description="Helical" evidence="5">
    <location>
        <begin position="41"/>
        <end position="62"/>
    </location>
</feature>
<evidence type="ECO:0000256" key="3">
    <source>
        <dbReference type="ARBA" id="ARBA00022989"/>
    </source>
</evidence>
<feature type="transmembrane region" description="Helical" evidence="5">
    <location>
        <begin position="69"/>
        <end position="89"/>
    </location>
</feature>
<name>A0ABV9Z241_9HYPH</name>
<accession>A0ABV9Z241</accession>
<dbReference type="Pfam" id="PF01925">
    <property type="entry name" value="TauE"/>
    <property type="match status" value="1"/>
</dbReference>
<keyword evidence="5" id="KW-1003">Cell membrane</keyword>
<keyword evidence="4 5" id="KW-0472">Membrane</keyword>
<feature type="transmembrane region" description="Helical" evidence="5">
    <location>
        <begin position="219"/>
        <end position="240"/>
    </location>
</feature>
<dbReference type="InterPro" id="IPR002781">
    <property type="entry name" value="TM_pro_TauE-like"/>
</dbReference>
<evidence type="ECO:0000256" key="2">
    <source>
        <dbReference type="ARBA" id="ARBA00022692"/>
    </source>
</evidence>
<dbReference type="Proteomes" id="UP001595796">
    <property type="component" value="Unassembled WGS sequence"/>
</dbReference>
<evidence type="ECO:0000256" key="1">
    <source>
        <dbReference type="ARBA" id="ARBA00004141"/>
    </source>
</evidence>
<dbReference type="RefSeq" id="WP_114956547.1">
    <property type="nucleotide sequence ID" value="NZ_JBHSJF010000006.1"/>
</dbReference>
<evidence type="ECO:0000256" key="4">
    <source>
        <dbReference type="ARBA" id="ARBA00023136"/>
    </source>
</evidence>
<organism evidence="6 7">
    <name type="scientific">Flaviflagellibacter deserti</name>
    <dbReference type="NCBI Taxonomy" id="2267266"/>
    <lineage>
        <taxon>Bacteria</taxon>
        <taxon>Pseudomonadati</taxon>
        <taxon>Pseudomonadota</taxon>
        <taxon>Alphaproteobacteria</taxon>
        <taxon>Hyphomicrobiales</taxon>
        <taxon>Flaviflagellibacter</taxon>
    </lineage>
</organism>
<feature type="transmembrane region" description="Helical" evidence="5">
    <location>
        <begin position="121"/>
        <end position="141"/>
    </location>
</feature>
<reference evidence="7" key="1">
    <citation type="journal article" date="2019" name="Int. J. Syst. Evol. Microbiol.">
        <title>The Global Catalogue of Microorganisms (GCM) 10K type strain sequencing project: providing services to taxonomists for standard genome sequencing and annotation.</title>
        <authorList>
            <consortium name="The Broad Institute Genomics Platform"/>
            <consortium name="The Broad Institute Genome Sequencing Center for Infectious Disease"/>
            <person name="Wu L."/>
            <person name="Ma J."/>
        </authorList>
    </citation>
    <scope>NUCLEOTIDE SEQUENCE [LARGE SCALE GENOMIC DNA]</scope>
    <source>
        <strain evidence="7">CGMCC 1.16444</strain>
    </source>
</reference>
<evidence type="ECO:0000256" key="5">
    <source>
        <dbReference type="RuleBase" id="RU363041"/>
    </source>
</evidence>
<comment type="subcellular location">
    <subcellularLocation>
        <location evidence="5">Cell membrane</location>
        <topology evidence="5">Multi-pass membrane protein</topology>
    </subcellularLocation>
    <subcellularLocation>
        <location evidence="1">Membrane</location>
        <topology evidence="1">Multi-pass membrane protein</topology>
    </subcellularLocation>
</comment>
<comment type="similarity">
    <text evidence="5">Belongs to the 4-toluene sulfonate uptake permease (TSUP) (TC 2.A.102) family.</text>
</comment>
<gene>
    <name evidence="6" type="ORF">ACFPFW_07640</name>
</gene>
<evidence type="ECO:0000313" key="7">
    <source>
        <dbReference type="Proteomes" id="UP001595796"/>
    </source>
</evidence>
<dbReference type="PANTHER" id="PTHR43483:SF3">
    <property type="entry name" value="MEMBRANE TRANSPORTER PROTEIN HI_0806-RELATED"/>
    <property type="match status" value="1"/>
</dbReference>
<keyword evidence="3 5" id="KW-1133">Transmembrane helix</keyword>
<keyword evidence="7" id="KW-1185">Reference proteome</keyword>
<sequence>MADYAFVLVVGLAAGCLSGIVGAGASVLLLPVLVLTFGPQQAVPIMAISALFSNVGKVAAWWREIDWRACLTFALPGIPAAALGARTLLALPPHLVELFLGIFFILMIPARRWLRRRDLKIGLPVLAVIGAIIGFLTGIVMSTGPLNAPAFAAYGLAKGPFISTEAMSSLLVYIAKVTTFRSMGALPDEVIVSGLIVGVTVMAGTFLGKQVVQRMSVEMFQHVLDGMLLISGTSMLWAAAAR</sequence>
<keyword evidence="2 5" id="KW-0812">Transmembrane</keyword>
<evidence type="ECO:0000313" key="6">
    <source>
        <dbReference type="EMBL" id="MFC5067888.1"/>
    </source>
</evidence>
<dbReference type="EMBL" id="JBHSJF010000006">
    <property type="protein sequence ID" value="MFC5067888.1"/>
    <property type="molecule type" value="Genomic_DNA"/>
</dbReference>
<feature type="transmembrane region" description="Helical" evidence="5">
    <location>
        <begin position="95"/>
        <end position="114"/>
    </location>
</feature>
<feature type="transmembrane region" description="Helical" evidence="5">
    <location>
        <begin position="190"/>
        <end position="207"/>
    </location>
</feature>